<dbReference type="Pfam" id="PF09945">
    <property type="entry name" value="DUF2177"/>
    <property type="match status" value="1"/>
</dbReference>
<feature type="transmembrane region" description="Helical" evidence="1">
    <location>
        <begin position="71"/>
        <end position="90"/>
    </location>
</feature>
<name>A0ABS3H445_9ENTE</name>
<feature type="transmembrane region" description="Helical" evidence="1">
    <location>
        <begin position="45"/>
        <end position="64"/>
    </location>
</feature>
<evidence type="ECO:0000313" key="2">
    <source>
        <dbReference type="EMBL" id="MBO0441830.1"/>
    </source>
</evidence>
<gene>
    <name evidence="2" type="ORF">JZO69_15795</name>
</gene>
<feature type="transmembrane region" description="Helical" evidence="1">
    <location>
        <begin position="110"/>
        <end position="131"/>
    </location>
</feature>
<accession>A0ABS3H445</accession>
<sequence length="134" mass="15039">MNNFIKLFGIAAISFLSLDFIWLLLLAKKIYQEYLGGLLGQTKLFPAALFYVLYLCGLLFFVVYPALENNSLMYALLAGALLGLLCYGTYDLTNLATIKGWPYLVTSIDLLWGAFVTSATCGITYVVAQYFNWR</sequence>
<keyword evidence="3" id="KW-1185">Reference proteome</keyword>
<dbReference type="Proteomes" id="UP000664632">
    <property type="component" value="Unassembled WGS sequence"/>
</dbReference>
<comment type="caution">
    <text evidence="2">The sequence shown here is derived from an EMBL/GenBank/DDBJ whole genome shotgun (WGS) entry which is preliminary data.</text>
</comment>
<feature type="transmembrane region" description="Helical" evidence="1">
    <location>
        <begin position="7"/>
        <end position="25"/>
    </location>
</feature>
<evidence type="ECO:0000313" key="3">
    <source>
        <dbReference type="Proteomes" id="UP000664632"/>
    </source>
</evidence>
<keyword evidence="1" id="KW-0812">Transmembrane</keyword>
<organism evidence="2 3">
    <name type="scientific">Candidatus Enterococcus ikei</name>
    <dbReference type="NCBI Taxonomy" id="2815326"/>
    <lineage>
        <taxon>Bacteria</taxon>
        <taxon>Bacillati</taxon>
        <taxon>Bacillota</taxon>
        <taxon>Bacilli</taxon>
        <taxon>Lactobacillales</taxon>
        <taxon>Enterococcaceae</taxon>
        <taxon>Enterococcus</taxon>
    </lineage>
</organism>
<dbReference type="RefSeq" id="WP_207113783.1">
    <property type="nucleotide sequence ID" value="NZ_JAFLWD010000050.1"/>
</dbReference>
<reference evidence="2 3" key="1">
    <citation type="submission" date="2021-03" db="EMBL/GenBank/DDBJ databases">
        <title>Enterococcal diversity collection.</title>
        <authorList>
            <person name="Gilmore M.S."/>
            <person name="Schwartzman J."/>
            <person name="Van Tyne D."/>
            <person name="Martin M."/>
            <person name="Earl A.M."/>
            <person name="Manson A.L."/>
            <person name="Straub T."/>
            <person name="Salamzade R."/>
            <person name="Saavedra J."/>
            <person name="Lebreton F."/>
            <person name="Prichula J."/>
            <person name="Schaufler K."/>
            <person name="Gaca A."/>
            <person name="Sgardioli B."/>
            <person name="Wagenaar J."/>
            <person name="Strong T."/>
        </authorList>
    </citation>
    <scope>NUCLEOTIDE SEQUENCE [LARGE SCALE GENOMIC DNA]</scope>
    <source>
        <strain evidence="2 3">DIV0869a</strain>
    </source>
</reference>
<keyword evidence="1" id="KW-1133">Transmembrane helix</keyword>
<protein>
    <submittedName>
        <fullName evidence="2">DUF2177 family protein</fullName>
    </submittedName>
</protein>
<dbReference type="InterPro" id="IPR018687">
    <property type="entry name" value="DUF2177_membr"/>
</dbReference>
<dbReference type="EMBL" id="JAFLWD010000050">
    <property type="protein sequence ID" value="MBO0441830.1"/>
    <property type="molecule type" value="Genomic_DNA"/>
</dbReference>
<proteinExistence type="predicted"/>
<keyword evidence="1" id="KW-0472">Membrane</keyword>
<evidence type="ECO:0000256" key="1">
    <source>
        <dbReference type="SAM" id="Phobius"/>
    </source>
</evidence>